<evidence type="ECO:0000259" key="1">
    <source>
        <dbReference type="Pfam" id="PF04230"/>
    </source>
</evidence>
<dbReference type="Pfam" id="PF04230">
    <property type="entry name" value="PS_pyruv_trans"/>
    <property type="match status" value="1"/>
</dbReference>
<dbReference type="PANTHER" id="PTHR36836:SF1">
    <property type="entry name" value="COLANIC ACID BIOSYNTHESIS PROTEIN WCAK"/>
    <property type="match status" value="1"/>
</dbReference>
<organism evidence="2">
    <name type="scientific">Klebsiella pneumoniae</name>
    <dbReference type="NCBI Taxonomy" id="573"/>
    <lineage>
        <taxon>Bacteria</taxon>
        <taxon>Pseudomonadati</taxon>
        <taxon>Pseudomonadota</taxon>
        <taxon>Gammaproteobacteria</taxon>
        <taxon>Enterobacterales</taxon>
        <taxon>Enterobacteriaceae</taxon>
        <taxon>Klebsiella/Raoultella group</taxon>
        <taxon>Klebsiella</taxon>
        <taxon>Klebsiella pneumoniae complex</taxon>
    </lineage>
</organism>
<dbReference type="EMBL" id="LT174533">
    <property type="protein sequence ID" value="CZQ24036.1"/>
    <property type="molecule type" value="Genomic_DNA"/>
</dbReference>
<reference evidence="2" key="2">
    <citation type="submission" date="2016-06" db="EMBL/GenBank/DDBJ databases">
        <title>Towards a vaccine: An investigation of Klebsiella pneumoniae surface antigens.</title>
        <authorList>
            <person name="Follador R."/>
            <person name="Heinz E."/>
            <person name="Wyres K.L."/>
            <person name="Ellington M.J."/>
            <person name="Kowarik M."/>
            <person name="Holt K.E."/>
            <person name="Thomson N.R."/>
        </authorList>
    </citation>
    <scope>NUCLEOTIDE SEQUENCE</scope>
    <source>
        <strain evidence="2">QMP</strain>
    </source>
</reference>
<sequence length="420" mass="47447">MKLLLVGNHTCGNRGDAAILRGLLDTLRTLDANLEIDILSRYSKSSEYLLGETIIQDPLFDKTIKKKAGALSTIINKAKNKCLPLVLISHIKKKGVLKAFPLPQHIREFTQKLKEYDAVIQVGGSFFVDLYGVSQFEHILCALLANKKIYLIGHSVGPFEGKNFNRVAKYSFSHVELVQLRERVSYDIMVKYGFDMKNVSLSVDTAFLVGQNPDESNNYMIDHWSKLISDKKTIAITVRKLAPFDKRLGVTQDQYESAFAKIIDHYIDLGYQIIAFSTCTGIESYNNDDRIVGLSIKKLVQNKENYHVVMDELNDLQLGTLFQQCMLTIGTRLHSAIISMNFGTPAIAFNYEHKSRGVMNELDMEFLSSDINELITGSVVDKIDHVLENNEDVKNTLAQRINATRVRGYNNIKEILEGLK</sequence>
<name>A0A193SBZ0_KLEPN</name>
<evidence type="ECO:0000313" key="2">
    <source>
        <dbReference type="EMBL" id="CZQ24036.1"/>
    </source>
</evidence>
<dbReference type="AlphaFoldDB" id="A0A193SBZ0"/>
<reference evidence="2" key="1">
    <citation type="submission" date="2016-02" db="EMBL/GenBank/DDBJ databases">
        <authorList>
            <person name="Wen L."/>
            <person name="He K."/>
            <person name="Yang H."/>
        </authorList>
    </citation>
    <scope>NUCLEOTIDE SEQUENCE</scope>
    <source>
        <strain evidence="2">QMP</strain>
    </source>
</reference>
<accession>A0A193SBZ0</accession>
<feature type="domain" description="Polysaccharide pyruvyl transferase" evidence="1">
    <location>
        <begin position="13"/>
        <end position="353"/>
    </location>
</feature>
<dbReference type="PANTHER" id="PTHR36836">
    <property type="entry name" value="COLANIC ACID BIOSYNTHESIS PROTEIN WCAK"/>
    <property type="match status" value="1"/>
</dbReference>
<dbReference type="InterPro" id="IPR007345">
    <property type="entry name" value="Polysacch_pyruvyl_Trfase"/>
</dbReference>
<proteinExistence type="predicted"/>
<dbReference type="RefSeq" id="WP_110245318.1">
    <property type="nucleotide sequence ID" value="NZ_CABDVA010000001.1"/>
</dbReference>
<gene>
    <name evidence="2" type="primary">wcaK</name>
</gene>
<protein>
    <submittedName>
        <fullName evidence="2">Colanic acid biosynthesis protein</fullName>
    </submittedName>
</protein>
<dbReference type="NCBIfam" id="NF007452">
    <property type="entry name" value="PRK10017.1"/>
    <property type="match status" value="1"/>
</dbReference>